<reference evidence="3" key="1">
    <citation type="submission" date="2020-06" db="EMBL/GenBank/DDBJ databases">
        <title>WGS assembly of Ceratodon purpureus strain R40.</title>
        <authorList>
            <person name="Carey S.B."/>
            <person name="Jenkins J."/>
            <person name="Shu S."/>
            <person name="Lovell J.T."/>
            <person name="Sreedasyam A."/>
            <person name="Maumus F."/>
            <person name="Tiley G.P."/>
            <person name="Fernandez-Pozo N."/>
            <person name="Barry K."/>
            <person name="Chen C."/>
            <person name="Wang M."/>
            <person name="Lipzen A."/>
            <person name="Daum C."/>
            <person name="Saski C.A."/>
            <person name="Payton A.C."/>
            <person name="Mcbreen J.C."/>
            <person name="Conrad R.E."/>
            <person name="Kollar L.M."/>
            <person name="Olsson S."/>
            <person name="Huttunen S."/>
            <person name="Landis J.B."/>
            <person name="Wickett N.J."/>
            <person name="Johnson M.G."/>
            <person name="Rensing S.A."/>
            <person name="Grimwood J."/>
            <person name="Schmutz J."/>
            <person name="Mcdaniel S.F."/>
        </authorList>
    </citation>
    <scope>NUCLEOTIDE SEQUENCE</scope>
    <source>
        <strain evidence="3">R40</strain>
    </source>
</reference>
<dbReference type="GO" id="GO:0019005">
    <property type="term" value="C:SCF ubiquitin ligase complex"/>
    <property type="evidence" value="ECO:0007669"/>
    <property type="project" value="TreeGrafter"/>
</dbReference>
<feature type="compositionally biased region" description="Polar residues" evidence="1">
    <location>
        <begin position="460"/>
        <end position="479"/>
    </location>
</feature>
<feature type="region of interest" description="Disordered" evidence="1">
    <location>
        <begin position="459"/>
        <end position="479"/>
    </location>
</feature>
<evidence type="ECO:0000313" key="4">
    <source>
        <dbReference type="Proteomes" id="UP000822688"/>
    </source>
</evidence>
<feature type="domain" description="F-box" evidence="2">
    <location>
        <begin position="137"/>
        <end position="177"/>
    </location>
</feature>
<dbReference type="SUPFAM" id="SSF81383">
    <property type="entry name" value="F-box domain"/>
    <property type="match status" value="1"/>
</dbReference>
<dbReference type="PANTHER" id="PTHR12874:SF9">
    <property type="entry name" value="F-BOX ONLY PROTEIN 48"/>
    <property type="match status" value="1"/>
</dbReference>
<dbReference type="Pfam" id="PF12937">
    <property type="entry name" value="F-box-like"/>
    <property type="match status" value="1"/>
</dbReference>
<dbReference type="AlphaFoldDB" id="A0A8T0GUN1"/>
<proteinExistence type="predicted"/>
<dbReference type="Gene3D" id="1.20.1280.50">
    <property type="match status" value="1"/>
</dbReference>
<dbReference type="GO" id="GO:0005737">
    <property type="term" value="C:cytoplasm"/>
    <property type="evidence" value="ECO:0007669"/>
    <property type="project" value="TreeGrafter"/>
</dbReference>
<dbReference type="Proteomes" id="UP000822688">
    <property type="component" value="Chromosome 8"/>
</dbReference>
<evidence type="ECO:0000313" key="3">
    <source>
        <dbReference type="EMBL" id="KAG0563386.1"/>
    </source>
</evidence>
<dbReference type="InterPro" id="IPR001810">
    <property type="entry name" value="F-box_dom"/>
</dbReference>
<comment type="caution">
    <text evidence="3">The sequence shown here is derived from an EMBL/GenBank/DDBJ whole genome shotgun (WGS) entry which is preliminary data.</text>
</comment>
<dbReference type="GO" id="GO:0031146">
    <property type="term" value="P:SCF-dependent proteasomal ubiquitin-dependent protein catabolic process"/>
    <property type="evidence" value="ECO:0007669"/>
    <property type="project" value="TreeGrafter"/>
</dbReference>
<evidence type="ECO:0000256" key="1">
    <source>
        <dbReference type="SAM" id="MobiDB-lite"/>
    </source>
</evidence>
<dbReference type="OrthoDB" id="1924952at2759"/>
<sequence>MDELVGHTGEIDEGEEDALDAALDMELAATYVKHPVVNPSQSEPGKHHVREEVVDVIQEPAMSQLTFAFPGWEIGISKGEKLRMPSVSRIINDPQSAPSKKGKQVKSPTGSAGSIRAESVASDDPSVPVDGCPADSVDDDLLACVFMRLNVKDLCASMRTCRRWHRVACKEDVWTHIPLPANVPGALPRWMEVRNAGISMDLRIRFQVFRRGYEFVRSALNAWWDHGQPDGKHPSVIFRSLTQKLVINDWSLLYEAFGTAFSDRADRIAAIILAVIQRIEVSKQFMRREMATELGSGNGLAEMFSNLPSKPDGDSNASGNDREGNMWDEVEVQEVWVLVLSLWRRYKRWLMLVVSHCPELNHEVMAERARSNALATTPTVYGKGIICFRSQVILKYGVRSLLQATWSGLASAKRSGIASDNQLDLFRSADHLFQETSVLDDLTLSPTTFTQQKLRRCFGNETSSKTKPTRGKSNSTALN</sequence>
<gene>
    <name evidence="3" type="ORF">KC19_8G026900</name>
</gene>
<dbReference type="InterPro" id="IPR036047">
    <property type="entry name" value="F-box-like_dom_sf"/>
</dbReference>
<accession>A0A8T0GUN1</accession>
<dbReference type="CDD" id="cd09917">
    <property type="entry name" value="F-box_SF"/>
    <property type="match status" value="1"/>
</dbReference>
<feature type="region of interest" description="Disordered" evidence="1">
    <location>
        <begin position="90"/>
        <end position="128"/>
    </location>
</feature>
<organism evidence="3 4">
    <name type="scientific">Ceratodon purpureus</name>
    <name type="common">Fire moss</name>
    <name type="synonym">Dicranum purpureum</name>
    <dbReference type="NCBI Taxonomy" id="3225"/>
    <lineage>
        <taxon>Eukaryota</taxon>
        <taxon>Viridiplantae</taxon>
        <taxon>Streptophyta</taxon>
        <taxon>Embryophyta</taxon>
        <taxon>Bryophyta</taxon>
        <taxon>Bryophytina</taxon>
        <taxon>Bryopsida</taxon>
        <taxon>Dicranidae</taxon>
        <taxon>Pseudoditrichales</taxon>
        <taxon>Ditrichaceae</taxon>
        <taxon>Ceratodon</taxon>
    </lineage>
</organism>
<protein>
    <recommendedName>
        <fullName evidence="2">F-box domain-containing protein</fullName>
    </recommendedName>
</protein>
<evidence type="ECO:0000259" key="2">
    <source>
        <dbReference type="SMART" id="SM00256"/>
    </source>
</evidence>
<dbReference type="PANTHER" id="PTHR12874">
    <property type="entry name" value="F-BOX ONLY PROTEIN 48-RELATED"/>
    <property type="match status" value="1"/>
</dbReference>
<keyword evidence="4" id="KW-1185">Reference proteome</keyword>
<dbReference type="EMBL" id="CM026429">
    <property type="protein sequence ID" value="KAG0563386.1"/>
    <property type="molecule type" value="Genomic_DNA"/>
</dbReference>
<dbReference type="SMART" id="SM00256">
    <property type="entry name" value="FBOX"/>
    <property type="match status" value="1"/>
</dbReference>
<name>A0A8T0GUN1_CERPU</name>